<dbReference type="GO" id="GO:0005829">
    <property type="term" value="C:cytosol"/>
    <property type="evidence" value="ECO:0007669"/>
    <property type="project" value="TreeGrafter"/>
</dbReference>
<dbReference type="InterPro" id="IPR027417">
    <property type="entry name" value="P-loop_NTPase"/>
</dbReference>
<feature type="binding site" evidence="6">
    <location>
        <position position="406"/>
    </location>
    <ligand>
        <name>(6S)-5-formyl-5,6,7,8-tetrahydrofolate</name>
        <dbReference type="ChEBI" id="CHEBI:57457"/>
    </ligand>
</feature>
<evidence type="ECO:0000256" key="6">
    <source>
        <dbReference type="HAMAP-Rule" id="MF_00379"/>
    </source>
</evidence>
<evidence type="ECO:0000256" key="2">
    <source>
        <dbReference type="ARBA" id="ARBA00022694"/>
    </source>
</evidence>
<feature type="binding site" evidence="6">
    <location>
        <begin position="198"/>
        <end position="204"/>
    </location>
    <ligand>
        <name>GTP</name>
        <dbReference type="ChEBI" id="CHEBI:37565"/>
    </ligand>
</feature>
<dbReference type="Gene3D" id="1.20.120.430">
    <property type="entry name" value="tRNA modification GTPase MnmE domain 2"/>
    <property type="match status" value="1"/>
</dbReference>
<comment type="subcellular location">
    <subcellularLocation>
        <location evidence="6">Cytoplasm</location>
    </subcellularLocation>
</comment>
<dbReference type="SUPFAM" id="SSF52540">
    <property type="entry name" value="P-loop containing nucleoside triphosphate hydrolases"/>
    <property type="match status" value="1"/>
</dbReference>
<dbReference type="Proteomes" id="UP000189670">
    <property type="component" value="Unassembled WGS sequence"/>
</dbReference>
<comment type="subunit">
    <text evidence="6">Homodimer. Heterotetramer of two MnmE and two MnmG subunits.</text>
</comment>
<evidence type="ECO:0000313" key="9">
    <source>
        <dbReference type="EMBL" id="ETR72784.1"/>
    </source>
</evidence>
<keyword evidence="2 6" id="KW-0819">tRNA processing</keyword>
<dbReference type="InterPro" id="IPR004520">
    <property type="entry name" value="GTPase_MnmE"/>
</dbReference>
<keyword evidence="6" id="KW-0378">Hydrolase</keyword>
<accession>A0A1V1PDC9</accession>
<dbReference type="InterPro" id="IPR018948">
    <property type="entry name" value="GTP-bd_TrmE_N"/>
</dbReference>
<dbReference type="GO" id="GO:0005525">
    <property type="term" value="F:GTP binding"/>
    <property type="evidence" value="ECO:0007669"/>
    <property type="project" value="UniProtKB-UniRule"/>
</dbReference>
<proteinExistence type="inferred from homology"/>
<evidence type="ECO:0000256" key="4">
    <source>
        <dbReference type="ARBA" id="ARBA00022958"/>
    </source>
</evidence>
<dbReference type="InterPro" id="IPR005225">
    <property type="entry name" value="Small_GTP-bd"/>
</dbReference>
<gene>
    <name evidence="6 9" type="primary">mnmE</name>
    <name evidence="6" type="synonym">trmE</name>
    <name evidence="9" type="ORF">OMM_01450</name>
</gene>
<comment type="caution">
    <text evidence="9">The sequence shown here is derived from an EMBL/GenBank/DDBJ whole genome shotgun (WGS) entry which is preliminary data.</text>
</comment>
<dbReference type="HAMAP" id="MF_00379">
    <property type="entry name" value="GTPase_MnmE"/>
    <property type="match status" value="1"/>
</dbReference>
<dbReference type="NCBIfam" id="TIGR00231">
    <property type="entry name" value="small_GTP"/>
    <property type="match status" value="1"/>
</dbReference>
<evidence type="ECO:0000256" key="7">
    <source>
        <dbReference type="RuleBase" id="RU003313"/>
    </source>
</evidence>
<dbReference type="InterPro" id="IPR027266">
    <property type="entry name" value="TrmE/GcvT-like"/>
</dbReference>
<keyword evidence="5 6" id="KW-0342">GTP-binding</keyword>
<comment type="cofactor">
    <cofactor evidence="6">
        <name>K(+)</name>
        <dbReference type="ChEBI" id="CHEBI:29103"/>
    </cofactor>
    <text evidence="6">Binds 1 potassium ion per subunit.</text>
</comment>
<dbReference type="EMBL" id="ATBP01000113">
    <property type="protein sequence ID" value="ETR72784.1"/>
    <property type="molecule type" value="Genomic_DNA"/>
</dbReference>
<dbReference type="InterPro" id="IPR027368">
    <property type="entry name" value="MnmE_dom2"/>
</dbReference>
<dbReference type="NCBIfam" id="TIGR00450">
    <property type="entry name" value="mnmE_trmE_thdF"/>
    <property type="match status" value="1"/>
</dbReference>
<feature type="binding site" evidence="6">
    <location>
        <begin position="223"/>
        <end position="226"/>
    </location>
    <ligand>
        <name>GTP</name>
        <dbReference type="ChEBI" id="CHEBI:37565"/>
    </ligand>
</feature>
<feature type="domain" description="TrmE-type G" evidence="8">
    <location>
        <begin position="169"/>
        <end position="327"/>
    </location>
</feature>
<feature type="binding site" evidence="6">
    <location>
        <position position="183"/>
    </location>
    <ligand>
        <name>Mg(2+)</name>
        <dbReference type="ChEBI" id="CHEBI:18420"/>
    </ligand>
</feature>
<dbReference type="Gene3D" id="3.40.50.300">
    <property type="entry name" value="P-loop containing nucleotide triphosphate hydrolases"/>
    <property type="match status" value="1"/>
</dbReference>
<evidence type="ECO:0000256" key="5">
    <source>
        <dbReference type="ARBA" id="ARBA00023134"/>
    </source>
</evidence>
<sequence length="406" mass="45692">MIHGWVVAPDTRKIIDEVLWVCMKKPHSYTGEDVAEIHTHGSYVVLQLILDHLLTVPEIRLATPGEFTRRACLNGRMDLTHAEAIKDIISAQTPKALQMTSAHLDGRFHNLITQLRKNILNTFTRIEASIDFPEDLGDDAPFEIQLKPDIDDINQLIASYDQTVIYREGVRVVIVGRPNVGKSSLLNCLLAKDRAIVSQMPGTTRDSIDAKITIENIPITIYDTAGIHETDDTIEQQGIHRAKTLIEQAQLVLFLVESDKNLLSDDFYVYQAIKDQTWLLCANKIDRVKDKIQIQNIPETWPPPISISARHDIGIDRLKKAIVNSLIIQCSGVHDSEFMINLRQKKCLVLAKNYLEQARTACIENMPLDCVAIDIRLALDALGEITGAVYHEQILDEIFSSFCIGK</sequence>
<feature type="binding site" evidence="6">
    <location>
        <begin position="179"/>
        <end position="184"/>
    </location>
    <ligand>
        <name>GTP</name>
        <dbReference type="ChEBI" id="CHEBI:37565"/>
    </ligand>
</feature>
<dbReference type="GO" id="GO:0002098">
    <property type="term" value="P:tRNA wobble uridine modification"/>
    <property type="evidence" value="ECO:0007669"/>
    <property type="project" value="TreeGrafter"/>
</dbReference>
<protein>
    <recommendedName>
        <fullName evidence="6">tRNA modification GTPase MnmE</fullName>
        <ecNumber evidence="6">3.6.-.-</ecNumber>
    </recommendedName>
</protein>
<keyword evidence="6" id="KW-0963">Cytoplasm</keyword>
<dbReference type="Pfam" id="PF01926">
    <property type="entry name" value="MMR_HSR1"/>
    <property type="match status" value="1"/>
</dbReference>
<feature type="binding site" evidence="6">
    <location>
        <position position="36"/>
    </location>
    <ligand>
        <name>(6S)-5-formyl-5,6,7,8-tetrahydrofolate</name>
        <dbReference type="ChEBI" id="CHEBI:57457"/>
    </ligand>
</feature>
<keyword evidence="3 6" id="KW-0547">Nucleotide-binding</keyword>
<feature type="binding site" evidence="6">
    <location>
        <position position="204"/>
    </location>
    <ligand>
        <name>Mg(2+)</name>
        <dbReference type="ChEBI" id="CHEBI:18420"/>
    </ligand>
</feature>
<dbReference type="GO" id="GO:0003924">
    <property type="term" value="F:GTPase activity"/>
    <property type="evidence" value="ECO:0007669"/>
    <property type="project" value="UniProtKB-UniRule"/>
</dbReference>
<dbReference type="InterPro" id="IPR025867">
    <property type="entry name" value="MnmE_helical"/>
</dbReference>
<dbReference type="CDD" id="cd04164">
    <property type="entry name" value="trmE"/>
    <property type="match status" value="1"/>
</dbReference>
<dbReference type="AlphaFoldDB" id="A0A1V1PDC9"/>
<dbReference type="InterPro" id="IPR006073">
    <property type="entry name" value="GTP-bd"/>
</dbReference>
<comment type="similarity">
    <text evidence="1 6 7">Belongs to the TRAFAC class TrmE-Era-EngA-EngB-Septin-like GTPase superfamily. TrmE GTPase family.</text>
</comment>
<evidence type="ECO:0000256" key="1">
    <source>
        <dbReference type="ARBA" id="ARBA00011043"/>
    </source>
</evidence>
<dbReference type="Pfam" id="PF10396">
    <property type="entry name" value="TrmE_N"/>
    <property type="match status" value="1"/>
</dbReference>
<evidence type="ECO:0000259" key="8">
    <source>
        <dbReference type="PROSITE" id="PS51709"/>
    </source>
</evidence>
<keyword evidence="6" id="KW-0460">Magnesium</keyword>
<comment type="caution">
    <text evidence="6">Lacks conserved residue(s) required for the propagation of feature annotation.</text>
</comment>
<dbReference type="Pfam" id="PF12631">
    <property type="entry name" value="MnmE_helical"/>
    <property type="match status" value="1"/>
</dbReference>
<dbReference type="CDD" id="cd14858">
    <property type="entry name" value="TrmE_N"/>
    <property type="match status" value="1"/>
</dbReference>
<keyword evidence="6" id="KW-0479">Metal-binding</keyword>
<organism evidence="9 10">
    <name type="scientific">Candidatus Magnetoglobus multicellularis str. Araruama</name>
    <dbReference type="NCBI Taxonomy" id="890399"/>
    <lineage>
        <taxon>Bacteria</taxon>
        <taxon>Pseudomonadati</taxon>
        <taxon>Thermodesulfobacteriota</taxon>
        <taxon>Desulfobacteria</taxon>
        <taxon>Desulfobacterales</taxon>
        <taxon>Desulfobacteraceae</taxon>
        <taxon>Candidatus Magnetoglobus</taxon>
    </lineage>
</organism>
<dbReference type="Gene3D" id="3.30.1360.120">
    <property type="entry name" value="Probable tRNA modification gtpase trme, domain 1"/>
    <property type="match status" value="1"/>
</dbReference>
<evidence type="ECO:0000256" key="3">
    <source>
        <dbReference type="ARBA" id="ARBA00022741"/>
    </source>
</evidence>
<dbReference type="PANTHER" id="PTHR42714:SF2">
    <property type="entry name" value="TRNA MODIFICATION GTPASE GTPBP3, MITOCHONDRIAL"/>
    <property type="match status" value="1"/>
</dbReference>
<reference evidence="10" key="1">
    <citation type="submission" date="2012-11" db="EMBL/GenBank/DDBJ databases">
        <authorList>
            <person name="Lucero-Rivera Y.E."/>
            <person name="Tovar-Ramirez D."/>
        </authorList>
    </citation>
    <scope>NUCLEOTIDE SEQUENCE [LARGE SCALE GENOMIC DNA]</scope>
    <source>
        <strain evidence="10">Araruama</strain>
    </source>
</reference>
<dbReference type="PANTHER" id="PTHR42714">
    <property type="entry name" value="TRNA MODIFICATION GTPASE GTPBP3"/>
    <property type="match status" value="1"/>
</dbReference>
<dbReference type="SUPFAM" id="SSF116878">
    <property type="entry name" value="TrmE connector domain"/>
    <property type="match status" value="1"/>
</dbReference>
<evidence type="ECO:0000313" key="10">
    <source>
        <dbReference type="Proteomes" id="UP000189670"/>
    </source>
</evidence>
<dbReference type="GO" id="GO:0030488">
    <property type="term" value="P:tRNA methylation"/>
    <property type="evidence" value="ECO:0007669"/>
    <property type="project" value="TreeGrafter"/>
</dbReference>
<keyword evidence="4 6" id="KW-0630">Potassium</keyword>
<dbReference type="EC" id="3.6.-.-" evidence="6"/>
<feature type="binding site" evidence="6">
    <location>
        <begin position="308"/>
        <end position="310"/>
    </location>
    <ligand>
        <name>GTP</name>
        <dbReference type="ChEBI" id="CHEBI:37565"/>
    </ligand>
</feature>
<name>A0A1V1PDC9_9BACT</name>
<dbReference type="GO" id="GO:0046872">
    <property type="term" value="F:metal ion binding"/>
    <property type="evidence" value="ECO:0007669"/>
    <property type="project" value="UniProtKB-KW"/>
</dbReference>
<feature type="binding site" evidence="6">
    <location>
        <position position="76"/>
    </location>
    <ligand>
        <name>(6S)-5-formyl-5,6,7,8-tetrahydrofolate</name>
        <dbReference type="ChEBI" id="CHEBI:57457"/>
    </ligand>
</feature>
<dbReference type="InterPro" id="IPR031168">
    <property type="entry name" value="G_TrmE"/>
</dbReference>
<dbReference type="PROSITE" id="PS51709">
    <property type="entry name" value="G_TRME"/>
    <property type="match status" value="1"/>
</dbReference>
<feature type="binding site" evidence="6">
    <location>
        <position position="12"/>
    </location>
    <ligand>
        <name>(6S)-5-formyl-5,6,7,8-tetrahydrofolate</name>
        <dbReference type="ChEBI" id="CHEBI:57457"/>
    </ligand>
</feature>
<comment type="function">
    <text evidence="6">Exhibits a very high intrinsic GTPase hydrolysis rate. Involved in the addition of a carboxymethylaminomethyl (cmnm) group at the wobble position (U34) of certain tRNAs, forming tRNA-cmnm(5)s(2)U34.</text>
</comment>